<organism evidence="2 3">
    <name type="scientific">Planomonospora venezuelensis</name>
    <dbReference type="NCBI Taxonomy" id="1999"/>
    <lineage>
        <taxon>Bacteria</taxon>
        <taxon>Bacillati</taxon>
        <taxon>Actinomycetota</taxon>
        <taxon>Actinomycetes</taxon>
        <taxon>Streptosporangiales</taxon>
        <taxon>Streptosporangiaceae</taxon>
        <taxon>Planomonospora</taxon>
    </lineage>
</organism>
<name>A0A841CZ28_PLAVE</name>
<dbReference type="Gene3D" id="3.40.50.300">
    <property type="entry name" value="P-loop containing nucleotide triphosphate hydrolases"/>
    <property type="match status" value="1"/>
</dbReference>
<feature type="domain" description="Schlafen group 3-like DNA/RNA helicase" evidence="1">
    <location>
        <begin position="105"/>
        <end position="453"/>
    </location>
</feature>
<evidence type="ECO:0000259" key="1">
    <source>
        <dbReference type="Pfam" id="PF09848"/>
    </source>
</evidence>
<protein>
    <recommendedName>
        <fullName evidence="1">Schlafen group 3-like DNA/RNA helicase domain-containing protein</fullName>
    </recommendedName>
</protein>
<evidence type="ECO:0000313" key="3">
    <source>
        <dbReference type="Proteomes" id="UP000562352"/>
    </source>
</evidence>
<reference evidence="2 3" key="1">
    <citation type="submission" date="2020-08" db="EMBL/GenBank/DDBJ databases">
        <title>Genomic Encyclopedia of Type Strains, Phase III (KMG-III): the genomes of soil and plant-associated and newly described type strains.</title>
        <authorList>
            <person name="Whitman W."/>
        </authorList>
    </citation>
    <scope>NUCLEOTIDE SEQUENCE [LARGE SCALE GENOMIC DNA]</scope>
    <source>
        <strain evidence="2 3">CECT 3303</strain>
    </source>
</reference>
<gene>
    <name evidence="2" type="ORF">FHS22_002525</name>
</gene>
<evidence type="ECO:0000313" key="2">
    <source>
        <dbReference type="EMBL" id="MBB5963251.1"/>
    </source>
</evidence>
<accession>A0A841CZ28</accession>
<dbReference type="RefSeq" id="WP_184941234.1">
    <property type="nucleotide sequence ID" value="NZ_BAAAWZ010000001.1"/>
</dbReference>
<dbReference type="Pfam" id="PF09848">
    <property type="entry name" value="SLFN-g3_helicase"/>
    <property type="match status" value="1"/>
</dbReference>
<dbReference type="SUPFAM" id="SSF52540">
    <property type="entry name" value="P-loop containing nucleoside triphosphate hydrolases"/>
    <property type="match status" value="2"/>
</dbReference>
<dbReference type="EMBL" id="JACHJJ010000006">
    <property type="protein sequence ID" value="MBB5963251.1"/>
    <property type="molecule type" value="Genomic_DNA"/>
</dbReference>
<comment type="caution">
    <text evidence="2">The sequence shown here is derived from an EMBL/GenBank/DDBJ whole genome shotgun (WGS) entry which is preliminary data.</text>
</comment>
<dbReference type="Proteomes" id="UP000562352">
    <property type="component" value="Unassembled WGS sequence"/>
</dbReference>
<proteinExistence type="predicted"/>
<dbReference type="InterPro" id="IPR018647">
    <property type="entry name" value="SLFN_3-like_DNA/RNA_helicase"/>
</dbReference>
<dbReference type="AlphaFoldDB" id="A0A841CZ28"/>
<keyword evidence="3" id="KW-1185">Reference proteome</keyword>
<dbReference type="InterPro" id="IPR027417">
    <property type="entry name" value="P-loop_NTPase"/>
</dbReference>
<sequence>MHNAEESAVVDLFPLAVDEHTRIFTQSTRGEFIEYLRNRFSPKPGRDAADRLLKGSEGPAKPLMLYAADIVKKRDHFVLSPEQRVAYNQVMNAVEDARRAKLRWVVAVTGGPGSGKSAVALQLLSDLGARGITASIATGSQSFTQSLRRFAGGGNGRPQQLFQYFNSFVEDKGPRQIVLLCDEAHRLRTTSRLHFSQKHLETGRPQIEELVNAAYVPVFLLDEHQVVRPDEVGSLAAIRGYADAEGLAFTHVHLSEQFRCGGSDLYDQWVRDLLGLPLNDPARTPGAWPGDERFEVTLAGTPAEMEAILREKMRMGYSARISAGFCWPWSKPVDDRLVPDIRINGWERPWNVKGERKVGNAPAQSFWALAEGGFDQVGCVYTAQGFEFDWAGVIIGPDLVARSGYLRTKRDGNRDPKVSARSVEDPKFNLLVRNTYKVLLTRGLAGVVIYAVDDETREFLAELIK</sequence>